<dbReference type="AlphaFoldDB" id="A0A514LHN6"/>
<keyword evidence="6" id="KW-1133">Transmembrane helix</keyword>
<keyword evidence="9" id="KW-1185">Reference proteome</keyword>
<reference evidence="9" key="1">
    <citation type="submission" date="2019-01" db="EMBL/GenBank/DDBJ databases">
        <title>Genomic analysis of Salicibibacter sp. NKC3-5.</title>
        <authorList>
            <person name="Oh Y.J."/>
        </authorList>
    </citation>
    <scope>NUCLEOTIDE SEQUENCE [LARGE SCALE GENOMIC DNA]</scope>
    <source>
        <strain evidence="9">NKC3-5</strain>
    </source>
</reference>
<dbReference type="EC" id="1.4.3.19" evidence="5"/>
<name>A0A514LHN6_9BACI</name>
<dbReference type="PANTHER" id="PTHR13847:SF289">
    <property type="entry name" value="GLYCINE OXIDASE"/>
    <property type="match status" value="1"/>
</dbReference>
<dbReference type="Gene3D" id="3.50.50.60">
    <property type="entry name" value="FAD/NAD(P)-binding domain"/>
    <property type="match status" value="1"/>
</dbReference>
<evidence type="ECO:0000256" key="1">
    <source>
        <dbReference type="ARBA" id="ARBA00004948"/>
    </source>
</evidence>
<protein>
    <recommendedName>
        <fullName evidence="5">glycine oxidase</fullName>
        <ecNumber evidence="5">1.4.3.19</ecNumber>
    </recommendedName>
</protein>
<dbReference type="NCBIfam" id="TIGR02352">
    <property type="entry name" value="thiamin_ThiO"/>
    <property type="match status" value="1"/>
</dbReference>
<evidence type="ECO:0000259" key="7">
    <source>
        <dbReference type="Pfam" id="PF01266"/>
    </source>
</evidence>
<feature type="transmembrane region" description="Helical" evidence="6">
    <location>
        <begin position="7"/>
        <end position="25"/>
    </location>
</feature>
<dbReference type="RefSeq" id="WP_142089391.1">
    <property type="nucleotide sequence ID" value="NZ_CP035485.1"/>
</dbReference>
<evidence type="ECO:0000313" key="9">
    <source>
        <dbReference type="Proteomes" id="UP000319756"/>
    </source>
</evidence>
<dbReference type="KEGG" id="sale:EPH95_09390"/>
<dbReference type="OrthoDB" id="9794226at2"/>
<comment type="pathway">
    <text evidence="1">Cofactor biosynthesis; thiamine diphosphate biosynthesis.</text>
</comment>
<dbReference type="GO" id="GO:0050660">
    <property type="term" value="F:flavin adenine dinucleotide binding"/>
    <property type="evidence" value="ECO:0007669"/>
    <property type="project" value="InterPro"/>
</dbReference>
<dbReference type="GO" id="GO:0043799">
    <property type="term" value="F:glycine oxidase activity"/>
    <property type="evidence" value="ECO:0007669"/>
    <property type="project" value="UniProtKB-EC"/>
</dbReference>
<evidence type="ECO:0000313" key="8">
    <source>
        <dbReference type="EMBL" id="QDI91363.1"/>
    </source>
</evidence>
<keyword evidence="2" id="KW-0784">Thiamine biosynthesis</keyword>
<evidence type="ECO:0000256" key="2">
    <source>
        <dbReference type="ARBA" id="ARBA00022977"/>
    </source>
</evidence>
<dbReference type="EMBL" id="CP035485">
    <property type="protein sequence ID" value="QDI91363.1"/>
    <property type="molecule type" value="Genomic_DNA"/>
</dbReference>
<keyword evidence="6" id="KW-0812">Transmembrane</keyword>
<keyword evidence="3 8" id="KW-0560">Oxidoreductase</keyword>
<evidence type="ECO:0000256" key="4">
    <source>
        <dbReference type="ARBA" id="ARBA00049872"/>
    </source>
</evidence>
<sequence length="381" mass="41661">MKRHEAYDLIIVGAGIIGLATAYYSTKAGLRTLILDRGNAGGGTTSAAAGMLGVQVELQSRTPLYPLAKESRRLYAKLADELMDQTGTSIGRTVSGAIKPAFSSEEWEKLNQIEQWQTASGESVQRLAATQLYEHLPLLADGAKGALYFPEEAHVEPVQAASAFRQAALLQGAELKSYTDVRALLQTGDRCQGVMSANGEEFYGEHVILATGPDAFEPSEDRSFLPIEGVKGEAIRVQAERPLVTKTLYYEHFYFVPKPNGETLIGATSKVSRERRTTVHGINEVLQRAQQLLPEVAHAEISKIWAGIRPQTEDDLPSMGPHPSIRKCWICRGHGRNGILLAPASGKEMVAAITSEKMEALQAFRPDRNIKGGMNREYQSQ</sequence>
<proteinExistence type="predicted"/>
<gene>
    <name evidence="8" type="primary">thiO</name>
    <name evidence="8" type="ORF">EPH95_09390</name>
</gene>
<organism evidence="8 9">
    <name type="scientific">Salicibibacter halophilus</name>
    <dbReference type="NCBI Taxonomy" id="2502791"/>
    <lineage>
        <taxon>Bacteria</taxon>
        <taxon>Bacillati</taxon>
        <taxon>Bacillota</taxon>
        <taxon>Bacilli</taxon>
        <taxon>Bacillales</taxon>
        <taxon>Bacillaceae</taxon>
        <taxon>Salicibibacter</taxon>
    </lineage>
</organism>
<evidence type="ECO:0000256" key="5">
    <source>
        <dbReference type="ARBA" id="ARBA00050018"/>
    </source>
</evidence>
<dbReference type="PANTHER" id="PTHR13847">
    <property type="entry name" value="SARCOSINE DEHYDROGENASE-RELATED"/>
    <property type="match status" value="1"/>
</dbReference>
<keyword evidence="6" id="KW-0472">Membrane</keyword>
<evidence type="ECO:0000256" key="6">
    <source>
        <dbReference type="SAM" id="Phobius"/>
    </source>
</evidence>
<dbReference type="GO" id="GO:0009229">
    <property type="term" value="P:thiamine diphosphate biosynthetic process"/>
    <property type="evidence" value="ECO:0007669"/>
    <property type="project" value="UniProtKB-UniPathway"/>
</dbReference>
<feature type="domain" description="FAD dependent oxidoreductase" evidence="7">
    <location>
        <begin position="8"/>
        <end position="350"/>
    </location>
</feature>
<dbReference type="UniPathway" id="UPA00060"/>
<dbReference type="InterPro" id="IPR012727">
    <property type="entry name" value="Gly_oxidase_ThiO"/>
</dbReference>
<dbReference type="GO" id="GO:0009228">
    <property type="term" value="P:thiamine biosynthetic process"/>
    <property type="evidence" value="ECO:0007669"/>
    <property type="project" value="UniProtKB-KW"/>
</dbReference>
<dbReference type="SUPFAM" id="SSF51905">
    <property type="entry name" value="FAD/NAD(P)-binding domain"/>
    <property type="match status" value="1"/>
</dbReference>
<dbReference type="Gene3D" id="3.30.9.10">
    <property type="entry name" value="D-Amino Acid Oxidase, subunit A, domain 2"/>
    <property type="match status" value="1"/>
</dbReference>
<dbReference type="InterPro" id="IPR036188">
    <property type="entry name" value="FAD/NAD-bd_sf"/>
</dbReference>
<dbReference type="GO" id="GO:0005737">
    <property type="term" value="C:cytoplasm"/>
    <property type="evidence" value="ECO:0007669"/>
    <property type="project" value="TreeGrafter"/>
</dbReference>
<accession>A0A514LHN6</accession>
<dbReference type="InterPro" id="IPR006076">
    <property type="entry name" value="FAD-dep_OxRdtase"/>
</dbReference>
<evidence type="ECO:0000256" key="3">
    <source>
        <dbReference type="ARBA" id="ARBA00023002"/>
    </source>
</evidence>
<dbReference type="Pfam" id="PF01266">
    <property type="entry name" value="DAO"/>
    <property type="match status" value="1"/>
</dbReference>
<comment type="catalytic activity">
    <reaction evidence="4">
        <text>glycine + O2 + H2O = glyoxylate + H2O2 + NH4(+)</text>
        <dbReference type="Rhea" id="RHEA:11532"/>
        <dbReference type="ChEBI" id="CHEBI:15377"/>
        <dbReference type="ChEBI" id="CHEBI:15379"/>
        <dbReference type="ChEBI" id="CHEBI:16240"/>
        <dbReference type="ChEBI" id="CHEBI:28938"/>
        <dbReference type="ChEBI" id="CHEBI:36655"/>
        <dbReference type="ChEBI" id="CHEBI:57305"/>
        <dbReference type="EC" id="1.4.3.19"/>
    </reaction>
</comment>
<dbReference type="SUPFAM" id="SSF54373">
    <property type="entry name" value="FAD-linked reductases, C-terminal domain"/>
    <property type="match status" value="1"/>
</dbReference>
<dbReference type="Proteomes" id="UP000319756">
    <property type="component" value="Chromosome"/>
</dbReference>